<dbReference type="SUPFAM" id="SSF48403">
    <property type="entry name" value="Ankyrin repeat"/>
    <property type="match status" value="1"/>
</dbReference>
<evidence type="ECO:0008006" key="4">
    <source>
        <dbReference type="Google" id="ProtNLM"/>
    </source>
</evidence>
<dbReference type="Pfam" id="PF13857">
    <property type="entry name" value="Ank_5"/>
    <property type="match status" value="1"/>
</dbReference>
<dbReference type="InterPro" id="IPR036770">
    <property type="entry name" value="Ankyrin_rpt-contain_sf"/>
</dbReference>
<dbReference type="Gene3D" id="1.25.40.20">
    <property type="entry name" value="Ankyrin repeat-containing domain"/>
    <property type="match status" value="1"/>
</dbReference>
<dbReference type="AlphaFoldDB" id="A0A8G1RX30"/>
<protein>
    <recommendedName>
        <fullName evidence="4">Ankyrin</fullName>
    </recommendedName>
</protein>
<reference evidence="2 3" key="1">
    <citation type="submission" date="2018-02" db="EMBL/GenBank/DDBJ databases">
        <title>The genomes of Aspergillus section Nigri reveals drivers in fungal speciation.</title>
        <authorList>
            <consortium name="DOE Joint Genome Institute"/>
            <person name="Vesth T.C."/>
            <person name="Nybo J."/>
            <person name="Theobald S."/>
            <person name="Brandl J."/>
            <person name="Frisvad J.C."/>
            <person name="Nielsen K.F."/>
            <person name="Lyhne E.K."/>
            <person name="Kogle M.E."/>
            <person name="Kuo A."/>
            <person name="Riley R."/>
            <person name="Clum A."/>
            <person name="Nolan M."/>
            <person name="Lipzen A."/>
            <person name="Salamov A."/>
            <person name="Henrissat B."/>
            <person name="Wiebenga A."/>
            <person name="De vries R.P."/>
            <person name="Grigoriev I.V."/>
            <person name="Mortensen U.H."/>
            <person name="Andersen M.R."/>
            <person name="Baker S.E."/>
        </authorList>
    </citation>
    <scope>NUCLEOTIDE SEQUENCE [LARGE SCALE GENOMIC DNA]</scope>
    <source>
        <strain evidence="2 3">CBS 313.89</strain>
    </source>
</reference>
<name>A0A8G1RX30_9EURO</name>
<keyword evidence="3" id="KW-1185">Reference proteome</keyword>
<dbReference type="VEuPathDB" id="FungiDB:BO72DRAFT_492574"/>
<feature type="repeat" description="ANK" evidence="1">
    <location>
        <begin position="118"/>
        <end position="150"/>
    </location>
</feature>
<dbReference type="RefSeq" id="XP_040805165.1">
    <property type="nucleotide sequence ID" value="XM_040948302.1"/>
</dbReference>
<evidence type="ECO:0000313" key="2">
    <source>
        <dbReference type="EMBL" id="RAK81155.1"/>
    </source>
</evidence>
<proteinExistence type="predicted"/>
<dbReference type="PROSITE" id="PS50297">
    <property type="entry name" value="ANK_REP_REGION"/>
    <property type="match status" value="1"/>
</dbReference>
<evidence type="ECO:0000313" key="3">
    <source>
        <dbReference type="Proteomes" id="UP000249789"/>
    </source>
</evidence>
<dbReference type="InterPro" id="IPR002110">
    <property type="entry name" value="Ankyrin_rpt"/>
</dbReference>
<dbReference type="GeneID" id="63865635"/>
<dbReference type="Proteomes" id="UP000249789">
    <property type="component" value="Unassembled WGS sequence"/>
</dbReference>
<keyword evidence="1" id="KW-0040">ANK repeat</keyword>
<evidence type="ECO:0000256" key="1">
    <source>
        <dbReference type="PROSITE-ProRule" id="PRU00023"/>
    </source>
</evidence>
<organism evidence="2 3">
    <name type="scientific">Aspergillus fijiensis CBS 313.89</name>
    <dbReference type="NCBI Taxonomy" id="1448319"/>
    <lineage>
        <taxon>Eukaryota</taxon>
        <taxon>Fungi</taxon>
        <taxon>Dikarya</taxon>
        <taxon>Ascomycota</taxon>
        <taxon>Pezizomycotina</taxon>
        <taxon>Eurotiomycetes</taxon>
        <taxon>Eurotiomycetidae</taxon>
        <taxon>Eurotiales</taxon>
        <taxon>Aspergillaceae</taxon>
        <taxon>Aspergillus</taxon>
    </lineage>
</organism>
<dbReference type="OrthoDB" id="539213at2759"/>
<accession>A0A8G1RX30</accession>
<dbReference type="PROSITE" id="PS50088">
    <property type="entry name" value="ANK_REPEAT"/>
    <property type="match status" value="1"/>
</dbReference>
<gene>
    <name evidence="2" type="ORF">BO72DRAFT_492574</name>
</gene>
<sequence length="284" mass="31374">MANTTGIHALPPELILSCGEYMTPKTAFALSLTCKGLRRALASLIAEMRECCLAEAVHYHELTYLAPDAKGHPRTRTYRTARALPPQPLVEAVRAGNAGLVTKALTRFHISADSYDLQAQPLVHLAVLYRHPEVVEVLLKHGADPNVTSSRLEMALDCWANKATAEDVAVLRLLLDAGAKCAMPRLLDYRARTLDLELGLVERMVRTGLESGLVLEELFDDQMFFQALRYASPMYVRVMVAMRPVLLQLTSLDGRGPVAYAADCNRPDMVACLVELRAWDAPSF</sequence>
<dbReference type="SMART" id="SM00248">
    <property type="entry name" value="ANK"/>
    <property type="match status" value="2"/>
</dbReference>
<dbReference type="EMBL" id="KZ824626">
    <property type="protein sequence ID" value="RAK81155.1"/>
    <property type="molecule type" value="Genomic_DNA"/>
</dbReference>